<evidence type="ECO:0000313" key="3">
    <source>
        <dbReference type="EMBL" id="ELQ38539.1"/>
    </source>
</evidence>
<organism evidence="3">
    <name type="scientific">Pyricularia oryzae (strain Y34)</name>
    <name type="common">Rice blast fungus</name>
    <name type="synonym">Magnaporthe oryzae</name>
    <dbReference type="NCBI Taxonomy" id="1143189"/>
    <lineage>
        <taxon>Eukaryota</taxon>
        <taxon>Fungi</taxon>
        <taxon>Dikarya</taxon>
        <taxon>Ascomycota</taxon>
        <taxon>Pezizomycotina</taxon>
        <taxon>Sordariomycetes</taxon>
        <taxon>Sordariomycetidae</taxon>
        <taxon>Magnaporthales</taxon>
        <taxon>Pyriculariaceae</taxon>
        <taxon>Pyricularia</taxon>
    </lineage>
</organism>
<evidence type="ECO:0000256" key="2">
    <source>
        <dbReference type="SAM" id="Phobius"/>
    </source>
</evidence>
<feature type="region of interest" description="Disordered" evidence="1">
    <location>
        <begin position="296"/>
        <end position="338"/>
    </location>
</feature>
<proteinExistence type="predicted"/>
<feature type="compositionally biased region" description="Basic and acidic residues" evidence="1">
    <location>
        <begin position="304"/>
        <end position="316"/>
    </location>
</feature>
<reference evidence="3" key="1">
    <citation type="journal article" date="2012" name="PLoS Genet.">
        <title>Comparative analysis of the genomes of two field isolates of the rice blast fungus Magnaporthe oryzae.</title>
        <authorList>
            <person name="Xue M."/>
            <person name="Yang J."/>
            <person name="Li Z."/>
            <person name="Hu S."/>
            <person name="Yao N."/>
            <person name="Dean R.A."/>
            <person name="Zhao W."/>
            <person name="Shen M."/>
            <person name="Zhang H."/>
            <person name="Li C."/>
            <person name="Liu L."/>
            <person name="Cao L."/>
            <person name="Xu X."/>
            <person name="Xing Y."/>
            <person name="Hsiang T."/>
            <person name="Zhang Z."/>
            <person name="Xu J.R."/>
            <person name="Peng Y.L."/>
        </authorList>
    </citation>
    <scope>NUCLEOTIDE SEQUENCE</scope>
    <source>
        <strain evidence="3">Y34</strain>
    </source>
</reference>
<dbReference type="EMBL" id="JH793030">
    <property type="protein sequence ID" value="ELQ38539.1"/>
    <property type="molecule type" value="Genomic_DNA"/>
</dbReference>
<protein>
    <submittedName>
        <fullName evidence="3">Uncharacterized protein</fullName>
    </submittedName>
</protein>
<evidence type="ECO:0000256" key="1">
    <source>
        <dbReference type="SAM" id="MobiDB-lite"/>
    </source>
</evidence>
<keyword evidence="2" id="KW-0472">Membrane</keyword>
<accession>A0AA97PL51</accession>
<feature type="compositionally biased region" description="Basic and acidic residues" evidence="1">
    <location>
        <begin position="324"/>
        <end position="333"/>
    </location>
</feature>
<feature type="transmembrane region" description="Helical" evidence="2">
    <location>
        <begin position="12"/>
        <end position="35"/>
    </location>
</feature>
<dbReference type="AlphaFoldDB" id="A0AA97PL51"/>
<gene>
    <name evidence="3" type="ORF">OOU_Y34scaffold00534g14</name>
</gene>
<dbReference type="Proteomes" id="UP000011086">
    <property type="component" value="Unassembled WGS sequence"/>
</dbReference>
<keyword evidence="2" id="KW-0812">Transmembrane</keyword>
<name>A0AA97PL51_PYRO3</name>
<keyword evidence="2" id="KW-1133">Transmembrane helix</keyword>
<sequence length="480" mass="53605">MRSQQLTRVRGQSVIFGFHFWGHMWSMAVVMAWSYPFVCLINGVRDSTFALGMDWAVRHKPVNPPQPTAITLKVSDMKPSSMAHHSKYAHQPTSAQPNALFASALKARWPSWLWRRIKIAPGGPLGQKRKHKQQWIGRRAVRLILGDGELCIQALLVPSLHSLVDGGLIKEGCLVRLDRFRLRVLLRPAPGAPCGPPTVFLVVEEVLVEGDDADKALESKKGLDLDGMRKDDRGRAAKQLGTFPTSGVKIPVFSSVNNEAQDGTEQQSGTLHTRAADALNSSQNIQRLAEHYQTSNYVTTEEPIEARKASETDKDGFSQPLKKPKLDTQDKSTAEPVPSWVSKDLTQPVKLTTLKTIPLLPYKQNWMVNILAIVSELSDVEPSPLRPYTGKQRTARLADPSTGKRVLLTVFLDPENFAPKVGSAVILLGVKNHRFDGGSLKKYASDRPKDGASWWFEDPEDLDWCDVRHLKEWWASNQFC</sequence>